<evidence type="ECO:0000313" key="12">
    <source>
        <dbReference type="EMBL" id="KIW21033.1"/>
    </source>
</evidence>
<feature type="region of interest" description="Disordered" evidence="9">
    <location>
        <begin position="83"/>
        <end position="167"/>
    </location>
</feature>
<evidence type="ECO:0000256" key="1">
    <source>
        <dbReference type="ARBA" id="ARBA00004167"/>
    </source>
</evidence>
<reference evidence="12 13" key="1">
    <citation type="submission" date="2015-01" db="EMBL/GenBank/DDBJ databases">
        <title>The Genome Sequence of Exophiala spinifera CBS89968.</title>
        <authorList>
            <consortium name="The Broad Institute Genomics Platform"/>
            <person name="Cuomo C."/>
            <person name="de Hoog S."/>
            <person name="Gorbushina A."/>
            <person name="Stielow B."/>
            <person name="Teixiera M."/>
            <person name="Abouelleil A."/>
            <person name="Chapman S.B."/>
            <person name="Priest M."/>
            <person name="Young S.K."/>
            <person name="Wortman J."/>
            <person name="Nusbaum C."/>
            <person name="Birren B."/>
        </authorList>
    </citation>
    <scope>NUCLEOTIDE SEQUENCE [LARGE SCALE GENOMIC DNA]</scope>
    <source>
        <strain evidence="12 13">CBS 89968</strain>
    </source>
</reference>
<keyword evidence="4 10" id="KW-0812">Transmembrane</keyword>
<dbReference type="CDD" id="cd15859">
    <property type="entry name" value="SNARE_SYN8"/>
    <property type="match status" value="1"/>
</dbReference>
<evidence type="ECO:0000256" key="7">
    <source>
        <dbReference type="ARBA" id="ARBA00023054"/>
    </source>
</evidence>
<dbReference type="Gene3D" id="1.20.5.110">
    <property type="match status" value="1"/>
</dbReference>
<dbReference type="RefSeq" id="XP_016241249.1">
    <property type="nucleotide sequence ID" value="XM_016375973.1"/>
</dbReference>
<evidence type="ECO:0000259" key="11">
    <source>
        <dbReference type="PROSITE" id="PS50192"/>
    </source>
</evidence>
<feature type="transmembrane region" description="Helical" evidence="10">
    <location>
        <begin position="274"/>
        <end position="293"/>
    </location>
</feature>
<dbReference type="OrthoDB" id="244190at2759"/>
<dbReference type="GO" id="GO:0006896">
    <property type="term" value="P:Golgi to vacuole transport"/>
    <property type="evidence" value="ECO:0007669"/>
    <property type="project" value="UniProtKB-ARBA"/>
</dbReference>
<dbReference type="PANTHER" id="PTHR12791">
    <property type="entry name" value="GOLGI SNARE BET1-RELATED"/>
    <property type="match status" value="1"/>
</dbReference>
<feature type="domain" description="T-SNARE coiled-coil homology" evidence="11">
    <location>
        <begin position="204"/>
        <end position="266"/>
    </location>
</feature>
<proteinExistence type="predicted"/>
<dbReference type="GO" id="GO:0061025">
    <property type="term" value="P:membrane fusion"/>
    <property type="evidence" value="ECO:0007669"/>
    <property type="project" value="UniProtKB-ARBA"/>
</dbReference>
<organism evidence="12 13">
    <name type="scientific">Exophiala spinifera</name>
    <dbReference type="NCBI Taxonomy" id="91928"/>
    <lineage>
        <taxon>Eukaryota</taxon>
        <taxon>Fungi</taxon>
        <taxon>Dikarya</taxon>
        <taxon>Ascomycota</taxon>
        <taxon>Pezizomycotina</taxon>
        <taxon>Eurotiomycetes</taxon>
        <taxon>Chaetothyriomycetidae</taxon>
        <taxon>Chaetothyriales</taxon>
        <taxon>Herpotrichiellaceae</taxon>
        <taxon>Exophiala</taxon>
    </lineage>
</organism>
<evidence type="ECO:0000313" key="13">
    <source>
        <dbReference type="Proteomes" id="UP000053328"/>
    </source>
</evidence>
<keyword evidence="8 10" id="KW-0472">Membrane</keyword>
<gene>
    <name evidence="12" type="ORF">PV08_01612</name>
</gene>
<sequence>MSNPSQLLLLADHIKLSLLERQRAISLNLDPNPSQDSNIARSLESFREGIASLSSNPDSDSDSAAAATLSQLRSQYSDLARQFHGEPSTTTGPTTLSSPNDPSLQDDFARAQSHKSNDLSRSRSSNLRKKDGSPSTTTATTASHGAQAKNVRFHDNPSQESLDAEDEAARAALFPARYTDDDDRAPTPDPTASMDNVQIHAYHQQVIAEQDEQLDRLGESIGRQRHLAMQVGDELEGQIALLDEVDRGVDRHQSRLDGAKKRLKTVSQSAKQNWGMTTIIVLIVILVLLIVLLK</sequence>
<dbReference type="SMART" id="SM00397">
    <property type="entry name" value="t_SNARE"/>
    <property type="match status" value="1"/>
</dbReference>
<keyword evidence="7" id="KW-0175">Coiled coil</keyword>
<evidence type="ECO:0000256" key="2">
    <source>
        <dbReference type="ARBA" id="ARBA00004308"/>
    </source>
</evidence>
<dbReference type="GeneID" id="27328695"/>
<dbReference type="FunFam" id="1.20.5.110:FF:000060">
    <property type="entry name" value="SNARE complex subunit (Syn8)"/>
    <property type="match status" value="1"/>
</dbReference>
<dbReference type="InterPro" id="IPR000727">
    <property type="entry name" value="T_SNARE_dom"/>
</dbReference>
<dbReference type="HOGENOM" id="CLU_053570_0_0_1"/>
<evidence type="ECO:0000256" key="6">
    <source>
        <dbReference type="ARBA" id="ARBA00022989"/>
    </source>
</evidence>
<evidence type="ECO:0000256" key="4">
    <source>
        <dbReference type="ARBA" id="ARBA00022692"/>
    </source>
</evidence>
<dbReference type="GO" id="GO:0015031">
    <property type="term" value="P:protein transport"/>
    <property type="evidence" value="ECO:0007669"/>
    <property type="project" value="UniProtKB-KW"/>
</dbReference>
<keyword evidence="6 10" id="KW-1133">Transmembrane helix</keyword>
<dbReference type="VEuPathDB" id="FungiDB:PV08_01612"/>
<dbReference type="PROSITE" id="PS50192">
    <property type="entry name" value="T_SNARE"/>
    <property type="match status" value="1"/>
</dbReference>
<dbReference type="GO" id="GO:0005768">
    <property type="term" value="C:endosome"/>
    <property type="evidence" value="ECO:0007669"/>
    <property type="project" value="UniProtKB-ARBA"/>
</dbReference>
<dbReference type="GO" id="GO:0016020">
    <property type="term" value="C:membrane"/>
    <property type="evidence" value="ECO:0007669"/>
    <property type="project" value="UniProtKB-SubCell"/>
</dbReference>
<dbReference type="Proteomes" id="UP000053328">
    <property type="component" value="Unassembled WGS sequence"/>
</dbReference>
<keyword evidence="3" id="KW-0813">Transport</keyword>
<protein>
    <recommendedName>
        <fullName evidence="11">t-SNARE coiled-coil homology domain-containing protein</fullName>
    </recommendedName>
</protein>
<dbReference type="Pfam" id="PF05739">
    <property type="entry name" value="SNARE"/>
    <property type="match status" value="1"/>
</dbReference>
<evidence type="ECO:0000256" key="3">
    <source>
        <dbReference type="ARBA" id="ARBA00022448"/>
    </source>
</evidence>
<dbReference type="EMBL" id="KN847492">
    <property type="protein sequence ID" value="KIW21033.1"/>
    <property type="molecule type" value="Genomic_DNA"/>
</dbReference>
<keyword evidence="13" id="KW-1185">Reference proteome</keyword>
<dbReference type="AlphaFoldDB" id="A0A0D2BQ27"/>
<evidence type="ECO:0000256" key="10">
    <source>
        <dbReference type="SAM" id="Phobius"/>
    </source>
</evidence>
<accession>A0A0D2BQ27</accession>
<evidence type="ECO:0000256" key="9">
    <source>
        <dbReference type="SAM" id="MobiDB-lite"/>
    </source>
</evidence>
<dbReference type="SUPFAM" id="SSF58038">
    <property type="entry name" value="SNARE fusion complex"/>
    <property type="match status" value="1"/>
</dbReference>
<keyword evidence="5" id="KW-0653">Protein transport</keyword>
<evidence type="ECO:0000256" key="8">
    <source>
        <dbReference type="ARBA" id="ARBA00023136"/>
    </source>
</evidence>
<dbReference type="STRING" id="91928.A0A0D2BQ27"/>
<name>A0A0D2BQ27_9EURO</name>
<comment type="subcellular location">
    <subcellularLocation>
        <location evidence="2">Endomembrane system</location>
    </subcellularLocation>
    <subcellularLocation>
        <location evidence="1">Membrane</location>
        <topology evidence="1">Single-pass membrane protein</topology>
    </subcellularLocation>
</comment>
<feature type="compositionally biased region" description="Low complexity" evidence="9">
    <location>
        <begin position="87"/>
        <end position="99"/>
    </location>
</feature>
<evidence type="ECO:0000256" key="5">
    <source>
        <dbReference type="ARBA" id="ARBA00022927"/>
    </source>
</evidence>